<dbReference type="Proteomes" id="UP000549394">
    <property type="component" value="Unassembled WGS sequence"/>
</dbReference>
<name>A0A7I8WAA8_9ANNE</name>
<organism evidence="1 2">
    <name type="scientific">Dimorphilus gyrociliatus</name>
    <dbReference type="NCBI Taxonomy" id="2664684"/>
    <lineage>
        <taxon>Eukaryota</taxon>
        <taxon>Metazoa</taxon>
        <taxon>Spiralia</taxon>
        <taxon>Lophotrochozoa</taxon>
        <taxon>Annelida</taxon>
        <taxon>Polychaeta</taxon>
        <taxon>Polychaeta incertae sedis</taxon>
        <taxon>Dinophilidae</taxon>
        <taxon>Dimorphilus</taxon>
    </lineage>
</organism>
<dbReference type="OrthoDB" id="71260at2759"/>
<sequence length="334" mass="37933">MTAKKLKIINLSIFLAFFYGYGDCRKIFQGYQNYTTYKTGTLNVILTVPHGGSMKPSSIKDRTIACANSEGQCTWKTDCHQPTSNCTPLVESDYNVQLLADTISEKLKDITGKYPYIIQTELKRNKLDPNRDKPEATLFDPEAIKAWNDFQNYIKEAKNEIKKGLLLDIHGQSHIEKWIELSYFAKISEINSDQLQSDKSSIYTMSKRFPETKFNELIYGNESYGGLLESKGYKVVPSPSYKKPGSGNYFPAYYITMEHGSMKGGNIDAIQVETPFAYRRNLTYISRYAEDVASVTVEFLKKYYGSTSSGAERVLISIPSMILFISSFIMQLID</sequence>
<proteinExistence type="predicted"/>
<evidence type="ECO:0000313" key="1">
    <source>
        <dbReference type="EMBL" id="CAD5125059.1"/>
    </source>
</evidence>
<dbReference type="EMBL" id="CAJFCJ010000024">
    <property type="protein sequence ID" value="CAD5125059.1"/>
    <property type="molecule type" value="Genomic_DNA"/>
</dbReference>
<evidence type="ECO:0000313" key="2">
    <source>
        <dbReference type="Proteomes" id="UP000549394"/>
    </source>
</evidence>
<gene>
    <name evidence="1" type="ORF">DGYR_LOCUS12505</name>
</gene>
<dbReference type="Gene3D" id="3.40.630.40">
    <property type="entry name" value="Zn-dependent exopeptidases"/>
    <property type="match status" value="1"/>
</dbReference>
<reference evidence="1 2" key="1">
    <citation type="submission" date="2020-08" db="EMBL/GenBank/DDBJ databases">
        <authorList>
            <person name="Hejnol A."/>
        </authorList>
    </citation>
    <scope>NUCLEOTIDE SEQUENCE [LARGE SCALE GENOMIC DNA]</scope>
</reference>
<comment type="caution">
    <text evidence="1">The sequence shown here is derived from an EMBL/GenBank/DDBJ whole genome shotgun (WGS) entry which is preliminary data.</text>
</comment>
<protein>
    <submittedName>
        <fullName evidence="1">DgyrCDS13301</fullName>
    </submittedName>
</protein>
<keyword evidence="2" id="KW-1185">Reference proteome</keyword>
<accession>A0A7I8WAA8</accession>
<dbReference type="AlphaFoldDB" id="A0A7I8WAA8"/>